<organism evidence="1">
    <name type="scientific">Rhizophora mucronata</name>
    <name type="common">Asiatic mangrove</name>
    <dbReference type="NCBI Taxonomy" id="61149"/>
    <lineage>
        <taxon>Eukaryota</taxon>
        <taxon>Viridiplantae</taxon>
        <taxon>Streptophyta</taxon>
        <taxon>Embryophyta</taxon>
        <taxon>Tracheophyta</taxon>
        <taxon>Spermatophyta</taxon>
        <taxon>Magnoliopsida</taxon>
        <taxon>eudicotyledons</taxon>
        <taxon>Gunneridae</taxon>
        <taxon>Pentapetalae</taxon>
        <taxon>rosids</taxon>
        <taxon>fabids</taxon>
        <taxon>Malpighiales</taxon>
        <taxon>Rhizophoraceae</taxon>
        <taxon>Rhizophora</taxon>
    </lineage>
</organism>
<proteinExistence type="predicted"/>
<evidence type="ECO:0000313" key="1">
    <source>
        <dbReference type="EMBL" id="MBX54941.1"/>
    </source>
</evidence>
<accession>A0A2P2PJU6</accession>
<dbReference type="AlphaFoldDB" id="A0A2P2PJU6"/>
<dbReference type="EMBL" id="GGEC01074457">
    <property type="protein sequence ID" value="MBX54941.1"/>
    <property type="molecule type" value="Transcribed_RNA"/>
</dbReference>
<reference evidence="1" key="1">
    <citation type="submission" date="2018-02" db="EMBL/GenBank/DDBJ databases">
        <title>Rhizophora mucronata_Transcriptome.</title>
        <authorList>
            <person name="Meera S.P."/>
            <person name="Sreeshan A."/>
            <person name="Augustine A."/>
        </authorList>
    </citation>
    <scope>NUCLEOTIDE SEQUENCE</scope>
    <source>
        <tissue evidence="1">Leaf</tissue>
    </source>
</reference>
<name>A0A2P2PJU6_RHIMU</name>
<sequence>MSARLDSGKSGGKLMLNWAIWVM</sequence>
<protein>
    <submittedName>
        <fullName evidence="1">Uncharacterized protein</fullName>
    </submittedName>
</protein>